<name>A0ABQ3WN34_9ACTN</name>
<accession>A0ABQ3WN34</accession>
<dbReference type="RefSeq" id="WP_204297769.1">
    <property type="nucleotide sequence ID" value="NZ_BAAAGQ010000011.1"/>
</dbReference>
<dbReference type="Pfam" id="PF12728">
    <property type="entry name" value="HTH_17"/>
    <property type="match status" value="1"/>
</dbReference>
<sequence length="70" mass="7713">MQHPDATPLVLTVEQAAKRLGIGRTLMYALIASGEVESVPIGRLRRVPVECLTEYVNRLREQNTQLPAAA</sequence>
<dbReference type="InterPro" id="IPR010093">
    <property type="entry name" value="SinI_DNA-bd"/>
</dbReference>
<evidence type="ECO:0000313" key="2">
    <source>
        <dbReference type="EMBL" id="GID47627.1"/>
    </source>
</evidence>
<organism evidence="2">
    <name type="scientific">Actinoplanes campanulatus</name>
    <dbReference type="NCBI Taxonomy" id="113559"/>
    <lineage>
        <taxon>Bacteria</taxon>
        <taxon>Bacillati</taxon>
        <taxon>Actinomycetota</taxon>
        <taxon>Actinomycetes</taxon>
        <taxon>Micromonosporales</taxon>
        <taxon>Micromonosporaceae</taxon>
        <taxon>Actinoplanes</taxon>
    </lineage>
</organism>
<dbReference type="EMBL" id="BOMF01000093">
    <property type="protein sequence ID" value="GID47627.1"/>
    <property type="molecule type" value="Genomic_DNA"/>
</dbReference>
<dbReference type="InterPro" id="IPR041657">
    <property type="entry name" value="HTH_17"/>
</dbReference>
<feature type="domain" description="Helix-turn-helix" evidence="1">
    <location>
        <begin position="10"/>
        <end position="58"/>
    </location>
</feature>
<protein>
    <recommendedName>
        <fullName evidence="1">Helix-turn-helix domain-containing protein</fullName>
    </recommendedName>
</protein>
<proteinExistence type="predicted"/>
<reference evidence="2" key="1">
    <citation type="submission" date="2021-01" db="EMBL/GenBank/DDBJ databases">
        <title>Whole genome shotgun sequence of Actinoplanes capillaceus NBRC 16408.</title>
        <authorList>
            <person name="Komaki H."/>
            <person name="Tamura T."/>
        </authorList>
    </citation>
    <scope>NUCLEOTIDE SEQUENCE [LARGE SCALE GENOMIC DNA]</scope>
    <source>
        <strain evidence="2">NBRC 16408</strain>
    </source>
</reference>
<gene>
    <name evidence="2" type="ORF">Aca07nite_49020</name>
</gene>
<dbReference type="NCBIfam" id="TIGR01764">
    <property type="entry name" value="excise"/>
    <property type="match status" value="1"/>
</dbReference>
<evidence type="ECO:0000259" key="1">
    <source>
        <dbReference type="Pfam" id="PF12728"/>
    </source>
</evidence>
<comment type="caution">
    <text evidence="2">The sequence shown here is derived from an EMBL/GenBank/DDBJ whole genome shotgun (WGS) entry which is preliminary data.</text>
</comment>